<keyword evidence="2" id="KW-1185">Reference proteome</keyword>
<organism evidence="1 2">
    <name type="scientific">Eumeta variegata</name>
    <name type="common">Bagworm moth</name>
    <name type="synonym">Eumeta japonica</name>
    <dbReference type="NCBI Taxonomy" id="151549"/>
    <lineage>
        <taxon>Eukaryota</taxon>
        <taxon>Metazoa</taxon>
        <taxon>Ecdysozoa</taxon>
        <taxon>Arthropoda</taxon>
        <taxon>Hexapoda</taxon>
        <taxon>Insecta</taxon>
        <taxon>Pterygota</taxon>
        <taxon>Neoptera</taxon>
        <taxon>Endopterygota</taxon>
        <taxon>Lepidoptera</taxon>
        <taxon>Glossata</taxon>
        <taxon>Ditrysia</taxon>
        <taxon>Tineoidea</taxon>
        <taxon>Psychidae</taxon>
        <taxon>Oiketicinae</taxon>
        <taxon>Eumeta</taxon>
    </lineage>
</organism>
<sequence length="171" mass="19318">MNRKRLNSSSMPSTSERARLQVNNVNIEEIIESWLNKSDESSANENDYWQSDCDVSSEDEYCGGEEAPACDLDSESSEDGIPLSHIAERTGHQVSVCSDLIDESNISQRCRQYYYDKRRCMKWCAEGPSRTTRTPEQNIVIPIVTIDFSPNSLPSQLFGLLITDSIKSQII</sequence>
<evidence type="ECO:0000313" key="1">
    <source>
        <dbReference type="EMBL" id="GBP53256.1"/>
    </source>
</evidence>
<name>A0A4C1WP44_EUMVA</name>
<dbReference type="AlphaFoldDB" id="A0A4C1WP44"/>
<dbReference type="OrthoDB" id="7443309at2759"/>
<comment type="caution">
    <text evidence="1">The sequence shown here is derived from an EMBL/GenBank/DDBJ whole genome shotgun (WGS) entry which is preliminary data.</text>
</comment>
<accession>A0A4C1WP44</accession>
<dbReference type="Proteomes" id="UP000299102">
    <property type="component" value="Unassembled WGS sequence"/>
</dbReference>
<evidence type="ECO:0000313" key="2">
    <source>
        <dbReference type="Proteomes" id="UP000299102"/>
    </source>
</evidence>
<proteinExistence type="predicted"/>
<dbReference type="EMBL" id="BGZK01000619">
    <property type="protein sequence ID" value="GBP53256.1"/>
    <property type="molecule type" value="Genomic_DNA"/>
</dbReference>
<protein>
    <submittedName>
        <fullName evidence="1">Uncharacterized protein</fullName>
    </submittedName>
</protein>
<gene>
    <name evidence="1" type="ORF">EVAR_88140_1</name>
</gene>
<reference evidence="1 2" key="1">
    <citation type="journal article" date="2019" name="Commun. Biol.">
        <title>The bagworm genome reveals a unique fibroin gene that provides high tensile strength.</title>
        <authorList>
            <person name="Kono N."/>
            <person name="Nakamura H."/>
            <person name="Ohtoshi R."/>
            <person name="Tomita M."/>
            <person name="Numata K."/>
            <person name="Arakawa K."/>
        </authorList>
    </citation>
    <scope>NUCLEOTIDE SEQUENCE [LARGE SCALE GENOMIC DNA]</scope>
</reference>